<dbReference type="GO" id="GO:0016887">
    <property type="term" value="F:ATP hydrolysis activity"/>
    <property type="evidence" value="ECO:0007669"/>
    <property type="project" value="RHEA"/>
</dbReference>
<comment type="similarity">
    <text evidence="3">Belongs to the RecD family. RecD2 subfamily.</text>
</comment>
<dbReference type="Pfam" id="PF14490">
    <property type="entry name" value="HHH_RecD2"/>
    <property type="match status" value="1"/>
</dbReference>
<keyword evidence="3" id="KW-0347">Helicase</keyword>
<dbReference type="InterPro" id="IPR010994">
    <property type="entry name" value="RuvA_2-like"/>
</dbReference>
<evidence type="ECO:0000256" key="3">
    <source>
        <dbReference type="HAMAP-Rule" id="MF_01488"/>
    </source>
</evidence>
<evidence type="ECO:0000259" key="5">
    <source>
        <dbReference type="SMART" id="SM00382"/>
    </source>
</evidence>
<evidence type="ECO:0000259" key="4">
    <source>
        <dbReference type="SMART" id="SM00278"/>
    </source>
</evidence>
<gene>
    <name evidence="3" type="primary">recD2</name>
    <name evidence="6" type="ORF">SAMN05192546_102258</name>
</gene>
<dbReference type="Pfam" id="PF14520">
    <property type="entry name" value="HHH_5"/>
    <property type="match status" value="1"/>
</dbReference>
<dbReference type="GO" id="GO:0003677">
    <property type="term" value="F:DNA binding"/>
    <property type="evidence" value="ECO:0007669"/>
    <property type="project" value="UniProtKB-UniRule"/>
</dbReference>
<dbReference type="HAMAP" id="MF_01488">
    <property type="entry name" value="RecD2"/>
    <property type="match status" value="1"/>
</dbReference>
<dbReference type="InterPro" id="IPR029493">
    <property type="entry name" value="RecD2-like_HHH"/>
</dbReference>
<dbReference type="SUPFAM" id="SSF47781">
    <property type="entry name" value="RuvA domain 2-like"/>
    <property type="match status" value="1"/>
</dbReference>
<dbReference type="InterPro" id="IPR027785">
    <property type="entry name" value="UvrD-like_helicase_C"/>
</dbReference>
<feature type="domain" description="Helix-hairpin-helix DNA-binding motif class 1" evidence="4">
    <location>
        <begin position="118"/>
        <end position="137"/>
    </location>
</feature>
<dbReference type="InterPro" id="IPR003593">
    <property type="entry name" value="AAA+_ATPase"/>
</dbReference>
<keyword evidence="3" id="KW-0413">Isomerase</keyword>
<dbReference type="Proteomes" id="UP000199230">
    <property type="component" value="Unassembled WGS sequence"/>
</dbReference>
<dbReference type="InterPro" id="IPR050534">
    <property type="entry name" value="Coronavir_polyprotein_1ab"/>
</dbReference>
<dbReference type="GO" id="GO:0006281">
    <property type="term" value="P:DNA repair"/>
    <property type="evidence" value="ECO:0007669"/>
    <property type="project" value="InterPro"/>
</dbReference>
<dbReference type="Pfam" id="PF18335">
    <property type="entry name" value="SH3_13"/>
    <property type="match status" value="1"/>
</dbReference>
<dbReference type="CDD" id="cd18809">
    <property type="entry name" value="SF1_C_RecD"/>
    <property type="match status" value="1"/>
</dbReference>
<protein>
    <recommendedName>
        <fullName evidence="3">ATP-dependent RecD2 DNA helicase</fullName>
        <ecNumber evidence="3">5.6.2.3</ecNumber>
    </recommendedName>
    <alternativeName>
        <fullName evidence="3">DNA 5'-3' helicase subunit RecD2</fullName>
    </alternativeName>
</protein>
<dbReference type="GO" id="GO:0005524">
    <property type="term" value="F:ATP binding"/>
    <property type="evidence" value="ECO:0007669"/>
    <property type="project" value="UniProtKB-UniRule"/>
</dbReference>
<dbReference type="OrthoDB" id="9803432at2"/>
<accession>A0A1H3K9K9</accession>
<dbReference type="PANTHER" id="PTHR43788:SF6">
    <property type="entry name" value="DNA HELICASE B"/>
    <property type="match status" value="1"/>
</dbReference>
<dbReference type="GO" id="GO:0043139">
    <property type="term" value="F:5'-3' DNA helicase activity"/>
    <property type="evidence" value="ECO:0007669"/>
    <property type="project" value="UniProtKB-UniRule"/>
</dbReference>
<feature type="domain" description="Helix-hairpin-helix DNA-binding motif class 1" evidence="4">
    <location>
        <begin position="182"/>
        <end position="201"/>
    </location>
</feature>
<dbReference type="GO" id="GO:0017116">
    <property type="term" value="F:single-stranded DNA helicase activity"/>
    <property type="evidence" value="ECO:0007669"/>
    <property type="project" value="TreeGrafter"/>
</dbReference>
<dbReference type="SMART" id="SM00382">
    <property type="entry name" value="AAA"/>
    <property type="match status" value="1"/>
</dbReference>
<comment type="catalytic activity">
    <reaction evidence="3">
        <text>ATP + H2O = ADP + phosphate + H(+)</text>
        <dbReference type="Rhea" id="RHEA:13065"/>
        <dbReference type="ChEBI" id="CHEBI:15377"/>
        <dbReference type="ChEBI" id="CHEBI:15378"/>
        <dbReference type="ChEBI" id="CHEBI:30616"/>
        <dbReference type="ChEBI" id="CHEBI:43474"/>
        <dbReference type="ChEBI" id="CHEBI:456216"/>
        <dbReference type="EC" id="5.6.2.3"/>
    </reaction>
</comment>
<dbReference type="SMART" id="SM00278">
    <property type="entry name" value="HhH1"/>
    <property type="match status" value="2"/>
</dbReference>
<dbReference type="SUPFAM" id="SSF52540">
    <property type="entry name" value="P-loop containing nucleoside triphosphate hydrolases"/>
    <property type="match status" value="2"/>
</dbReference>
<evidence type="ECO:0000313" key="6">
    <source>
        <dbReference type="EMBL" id="SDY48224.1"/>
    </source>
</evidence>
<feature type="domain" description="AAA+ ATPase" evidence="5">
    <location>
        <begin position="329"/>
        <end position="450"/>
    </location>
</feature>
<evidence type="ECO:0000313" key="7">
    <source>
        <dbReference type="Proteomes" id="UP000199230"/>
    </source>
</evidence>
<feature type="binding site" evidence="3">
    <location>
        <begin position="340"/>
        <end position="344"/>
    </location>
    <ligand>
        <name>ATP</name>
        <dbReference type="ChEBI" id="CHEBI:30616"/>
    </ligand>
</feature>
<reference evidence="6 7" key="1">
    <citation type="submission" date="2016-10" db="EMBL/GenBank/DDBJ databases">
        <authorList>
            <person name="de Groot N.N."/>
        </authorList>
    </citation>
    <scope>NUCLEOTIDE SEQUENCE [LARGE SCALE GENOMIC DNA]</scope>
    <source>
        <strain evidence="6 7">APO</strain>
    </source>
</reference>
<keyword evidence="2 3" id="KW-0067">ATP-binding</keyword>
<dbReference type="Pfam" id="PF13538">
    <property type="entry name" value="UvrD_C_2"/>
    <property type="match status" value="1"/>
</dbReference>
<dbReference type="Gene3D" id="1.10.10.2220">
    <property type="match status" value="1"/>
</dbReference>
<dbReference type="GO" id="GO:0009338">
    <property type="term" value="C:exodeoxyribonuclease V complex"/>
    <property type="evidence" value="ECO:0007669"/>
    <property type="project" value="TreeGrafter"/>
</dbReference>
<proteinExistence type="inferred from homology"/>
<dbReference type="NCBIfam" id="TIGR01448">
    <property type="entry name" value="recD_rel"/>
    <property type="match status" value="1"/>
</dbReference>
<dbReference type="CDD" id="cd17933">
    <property type="entry name" value="DEXSc_RecD-like"/>
    <property type="match status" value="1"/>
</dbReference>
<evidence type="ECO:0000256" key="1">
    <source>
        <dbReference type="ARBA" id="ARBA00022741"/>
    </source>
</evidence>
<dbReference type="InterPro" id="IPR003583">
    <property type="entry name" value="Hlx-hairpin-Hlx_DNA-bd_motif"/>
</dbReference>
<dbReference type="InterPro" id="IPR006345">
    <property type="entry name" value="RecD2"/>
</dbReference>
<dbReference type="EMBL" id="FNPV01000002">
    <property type="protein sequence ID" value="SDY48224.1"/>
    <property type="molecule type" value="Genomic_DNA"/>
</dbReference>
<dbReference type="STRING" id="159292.SAMN05192546_102258"/>
<name>A0A1H3K9K9_9FIRM</name>
<keyword evidence="1 3" id="KW-0547">Nucleotide-binding</keyword>
<dbReference type="Gene3D" id="1.10.150.20">
    <property type="entry name" value="5' to 3' exonuclease, C-terminal subdomain"/>
    <property type="match status" value="1"/>
</dbReference>
<dbReference type="Pfam" id="PF23139">
    <property type="entry name" value="OB_YrrC"/>
    <property type="match status" value="1"/>
</dbReference>
<organism evidence="6 7">
    <name type="scientific">Tindallia californiensis</name>
    <dbReference type="NCBI Taxonomy" id="159292"/>
    <lineage>
        <taxon>Bacteria</taxon>
        <taxon>Bacillati</taxon>
        <taxon>Bacillota</taxon>
        <taxon>Clostridia</taxon>
        <taxon>Peptostreptococcales</taxon>
        <taxon>Tindalliaceae</taxon>
        <taxon>Tindallia</taxon>
    </lineage>
</organism>
<keyword evidence="7" id="KW-1185">Reference proteome</keyword>
<comment type="function">
    <text evidence="3">DNA-dependent ATPase and ATP-dependent 5'-3' DNA helicase. Has no activity on blunt DNA or DNA with 3'-overhangs, requires at least 10 bases of 5'-ssDNA for helicase activity.</text>
</comment>
<dbReference type="InterPro" id="IPR027417">
    <property type="entry name" value="P-loop_NTPase"/>
</dbReference>
<dbReference type="AlphaFoldDB" id="A0A1H3K9K9"/>
<sequence>METLNVLVERITFLNEKNGYVVLKAKAKGLKDLVTVVGIMGHINVGSVLEIKGSWKVDTKYGKQFQTTEFKEKIPATRKGIEKYLGSGLIHGVGPVNAKRIVAHFGDETIHVLDHQPERLVEVEGIGSKRAIMIKEAWESQKDIKNVMLFLQSHGVSTAYAVKIYKAYGKDSVSIVRENPYRLADDIWGIGFKTADQIAKHMGFENDSPVRIQSGLKYVLSELSGEGHCYAREDQLIKAAMSILDAGEEIVRDSIKKMIENGNIIADKENAIYLPVFYHSEVKVAQKVSEIMVNPSKYKDSDVEKIVKEENRRIQYHEIQLQAIHTAIRSKMMILTGGPGTGKTTTTLAIIKAFEHLGAKVMLCAPTGRAAKRLSETTRRHAKTIHRMLEYKPGEGFQKNKEYPLQCDVLIVDEASMLDIVLTNHLVKALKNDTVLILVGDVDQLPSVGPGNVLKDFISSSCIPVVKLEQIFRQARGSLIITNAHRINDGEFPYLKGRKNRDFFFIESDEPEEIPDKILSLCQKRLPEYFGIDPINDIQILCPMQRGSTGAYQLNQLLQEHLNPQEKMIKYGGTTYRLMDKVMQIRNNYDKNIFNGDIGRITGIDEINRKVYIHFDGLVKEYQDTELDEIVLAYAMTVHKSQGSEYPVVIAPISTQHFMMLQRNLLYTCVTRAKKVLVLIGSKKAIAMAVKNNKVKDRNTLLDTRIIEQNH</sequence>
<keyword evidence="3" id="KW-0378">Hydrolase</keyword>
<dbReference type="Gene3D" id="2.30.30.940">
    <property type="match status" value="1"/>
</dbReference>
<dbReference type="GO" id="GO:0006310">
    <property type="term" value="P:DNA recombination"/>
    <property type="evidence" value="ECO:0007669"/>
    <property type="project" value="InterPro"/>
</dbReference>
<dbReference type="Pfam" id="PF13245">
    <property type="entry name" value="AAA_19"/>
    <property type="match status" value="1"/>
</dbReference>
<evidence type="ECO:0000256" key="2">
    <source>
        <dbReference type="ARBA" id="ARBA00022840"/>
    </source>
</evidence>
<dbReference type="Gene3D" id="3.40.50.300">
    <property type="entry name" value="P-loop containing nucleotide triphosphate hydrolases"/>
    <property type="match status" value="2"/>
</dbReference>
<dbReference type="InterPro" id="IPR055446">
    <property type="entry name" value="RecD2_N_OB"/>
</dbReference>
<keyword evidence="3" id="KW-0238">DNA-binding</keyword>
<dbReference type="EC" id="5.6.2.3" evidence="3"/>
<dbReference type="PANTHER" id="PTHR43788">
    <property type="entry name" value="DNA2/NAM7 HELICASE FAMILY MEMBER"/>
    <property type="match status" value="1"/>
</dbReference>
<dbReference type="InterPro" id="IPR041451">
    <property type="entry name" value="RecD2_SH13"/>
</dbReference>